<comment type="caution">
    <text evidence="2">The sequence shown here is derived from an EMBL/GenBank/DDBJ whole genome shotgun (WGS) entry which is preliminary data.</text>
</comment>
<name>A0AAV4QWD4_CAEEX</name>
<accession>A0AAV4QWD4</accession>
<evidence type="ECO:0000256" key="1">
    <source>
        <dbReference type="SAM" id="MobiDB-lite"/>
    </source>
</evidence>
<keyword evidence="3" id="KW-1185">Reference proteome</keyword>
<dbReference type="EMBL" id="BPLR01007003">
    <property type="protein sequence ID" value="GIY13800.1"/>
    <property type="molecule type" value="Genomic_DNA"/>
</dbReference>
<evidence type="ECO:0000313" key="3">
    <source>
        <dbReference type="Proteomes" id="UP001054945"/>
    </source>
</evidence>
<sequence>MLIIRNSGKKCVSEAISFHASEKKACHRLSQPPRNKTLRLPLAFRSSQKEHWIKELCGGMREKNSVIVQSLLMDDWPYRRSRDGHPNTCGQRAEIPSVDPIGGTTSSSSGFEKVFFFISPTLLSNRSR</sequence>
<organism evidence="2 3">
    <name type="scientific">Caerostris extrusa</name>
    <name type="common">Bark spider</name>
    <name type="synonym">Caerostris bankana</name>
    <dbReference type="NCBI Taxonomy" id="172846"/>
    <lineage>
        <taxon>Eukaryota</taxon>
        <taxon>Metazoa</taxon>
        <taxon>Ecdysozoa</taxon>
        <taxon>Arthropoda</taxon>
        <taxon>Chelicerata</taxon>
        <taxon>Arachnida</taxon>
        <taxon>Araneae</taxon>
        <taxon>Araneomorphae</taxon>
        <taxon>Entelegynae</taxon>
        <taxon>Araneoidea</taxon>
        <taxon>Araneidae</taxon>
        <taxon>Caerostris</taxon>
    </lineage>
</organism>
<dbReference type="Proteomes" id="UP001054945">
    <property type="component" value="Unassembled WGS sequence"/>
</dbReference>
<gene>
    <name evidence="2" type="ORF">CEXT_117591</name>
</gene>
<dbReference type="AlphaFoldDB" id="A0AAV4QWD4"/>
<evidence type="ECO:0000313" key="2">
    <source>
        <dbReference type="EMBL" id="GIY13800.1"/>
    </source>
</evidence>
<proteinExistence type="predicted"/>
<feature type="region of interest" description="Disordered" evidence="1">
    <location>
        <begin position="82"/>
        <end position="101"/>
    </location>
</feature>
<reference evidence="2 3" key="1">
    <citation type="submission" date="2021-06" db="EMBL/GenBank/DDBJ databases">
        <title>Caerostris extrusa draft genome.</title>
        <authorList>
            <person name="Kono N."/>
            <person name="Arakawa K."/>
        </authorList>
    </citation>
    <scope>NUCLEOTIDE SEQUENCE [LARGE SCALE GENOMIC DNA]</scope>
</reference>
<protein>
    <submittedName>
        <fullName evidence="2">Uncharacterized protein</fullName>
    </submittedName>
</protein>